<feature type="coiled-coil region" evidence="5">
    <location>
        <begin position="106"/>
        <end position="133"/>
    </location>
</feature>
<dbReference type="SMR" id="A0A7D0PA32"/>
<keyword evidence="5" id="KW-0175">Coiled coil</keyword>
<comment type="subcellular location">
    <subcellularLocation>
        <location evidence="1">Secreted</location>
    </subcellularLocation>
</comment>
<dbReference type="Pfam" id="PF01395">
    <property type="entry name" value="PBP_GOBP"/>
    <property type="match status" value="1"/>
</dbReference>
<dbReference type="InterPro" id="IPR036728">
    <property type="entry name" value="PBP_GOBP_sf"/>
</dbReference>
<dbReference type="EMBL" id="MN133018">
    <property type="protein sequence ID" value="QGW50691.1"/>
    <property type="molecule type" value="mRNA"/>
</dbReference>
<evidence type="ECO:0000256" key="1">
    <source>
        <dbReference type="ARBA" id="ARBA00004613"/>
    </source>
</evidence>
<dbReference type="InterPro" id="IPR006170">
    <property type="entry name" value="PBP/GOBP"/>
</dbReference>
<sequence length="190" mass="22070">MKLTFIVLLTFVGLSIVSCQRRTTTASTPQKLNDRVIRRYSRRCIREQGITYRDALKLSRGDFTDDREKVKCFLKCIASQMKFYNAEGDLQNDALQDYINFAIKDEKKARSAYEQCNDKLKNAENQCDFIHEAFKCFYDHAKTEIELGASNAENLDRSAITLLRLDEIDDEDEIREDINESMVEVVELMP</sequence>
<dbReference type="SUPFAM" id="SSF47565">
    <property type="entry name" value="Insect pheromone/odorant-binding proteins"/>
    <property type="match status" value="1"/>
</dbReference>
<protein>
    <submittedName>
        <fullName evidence="7">Odorant-binding protein 27</fullName>
    </submittedName>
</protein>
<feature type="chain" id="PRO_5028078401" evidence="6">
    <location>
        <begin position="20"/>
        <end position="190"/>
    </location>
</feature>
<keyword evidence="4 6" id="KW-0732">Signal</keyword>
<evidence type="ECO:0000256" key="2">
    <source>
        <dbReference type="ARBA" id="ARBA00008098"/>
    </source>
</evidence>
<evidence type="ECO:0000256" key="4">
    <source>
        <dbReference type="ARBA" id="ARBA00022729"/>
    </source>
</evidence>
<dbReference type="SMART" id="SM00708">
    <property type="entry name" value="PhBP"/>
    <property type="match status" value="1"/>
</dbReference>
<dbReference type="AlphaFoldDB" id="A0A7D0PA32"/>
<evidence type="ECO:0000313" key="7">
    <source>
        <dbReference type="EMBL" id="QGW50691.1"/>
    </source>
</evidence>
<name>A0A7D0PA32_9DIPT</name>
<reference evidence="7" key="1">
    <citation type="submission" date="2019-07" db="EMBL/GenBank/DDBJ databases">
        <title>Identification and Expression Pattern of Chemosensory Genes from the Transcriptome of the Propsilocerus akamusi.</title>
        <authorList>
            <person name="Yan C."/>
            <person name="Pan L."/>
        </authorList>
    </citation>
    <scope>NUCLEOTIDE SEQUENCE</scope>
</reference>
<dbReference type="GO" id="GO:0007608">
    <property type="term" value="P:sensory perception of smell"/>
    <property type="evidence" value="ECO:0007669"/>
    <property type="project" value="TreeGrafter"/>
</dbReference>
<dbReference type="GO" id="GO:0005615">
    <property type="term" value="C:extracellular space"/>
    <property type="evidence" value="ECO:0007669"/>
    <property type="project" value="TreeGrafter"/>
</dbReference>
<evidence type="ECO:0000256" key="3">
    <source>
        <dbReference type="ARBA" id="ARBA00022525"/>
    </source>
</evidence>
<dbReference type="PANTHER" id="PTHR11857:SF43">
    <property type="entry name" value="GEO07291P1-RELATED"/>
    <property type="match status" value="1"/>
</dbReference>
<dbReference type="GO" id="GO:0005549">
    <property type="term" value="F:odorant binding"/>
    <property type="evidence" value="ECO:0007669"/>
    <property type="project" value="InterPro"/>
</dbReference>
<dbReference type="PROSITE" id="PS51257">
    <property type="entry name" value="PROKAR_LIPOPROTEIN"/>
    <property type="match status" value="1"/>
</dbReference>
<dbReference type="CDD" id="cd23992">
    <property type="entry name" value="PBP_GOBP"/>
    <property type="match status" value="1"/>
</dbReference>
<feature type="signal peptide" evidence="6">
    <location>
        <begin position="1"/>
        <end position="19"/>
    </location>
</feature>
<evidence type="ECO:0000256" key="5">
    <source>
        <dbReference type="SAM" id="Coils"/>
    </source>
</evidence>
<dbReference type="PANTHER" id="PTHR11857">
    <property type="entry name" value="ODORANT BINDING PROTEIN-RELATED"/>
    <property type="match status" value="1"/>
</dbReference>
<evidence type="ECO:0000256" key="6">
    <source>
        <dbReference type="SAM" id="SignalP"/>
    </source>
</evidence>
<dbReference type="Gene3D" id="1.10.238.20">
    <property type="entry name" value="Pheromone/general odorant binding protein domain"/>
    <property type="match status" value="1"/>
</dbReference>
<proteinExistence type="evidence at transcript level"/>
<comment type="similarity">
    <text evidence="2">Belongs to the PBP/GOBP family.</text>
</comment>
<keyword evidence="3" id="KW-0964">Secreted</keyword>
<accession>A0A7D0PA32</accession>
<organism evidence="7">
    <name type="scientific">Propsilocerus akamusi</name>
    <dbReference type="NCBI Taxonomy" id="903466"/>
    <lineage>
        <taxon>Eukaryota</taxon>
        <taxon>Metazoa</taxon>
        <taxon>Ecdysozoa</taxon>
        <taxon>Arthropoda</taxon>
        <taxon>Hexapoda</taxon>
        <taxon>Insecta</taxon>
        <taxon>Pterygota</taxon>
        <taxon>Neoptera</taxon>
        <taxon>Endopterygota</taxon>
        <taxon>Diptera</taxon>
        <taxon>Nematocera</taxon>
        <taxon>Chironomoidea</taxon>
        <taxon>Chironomidae</taxon>
        <taxon>Propsilocerus</taxon>
    </lineage>
</organism>